<dbReference type="SUPFAM" id="SSF51206">
    <property type="entry name" value="cAMP-binding domain-like"/>
    <property type="match status" value="1"/>
</dbReference>
<dbReference type="CDD" id="cd00038">
    <property type="entry name" value="CAP_ED"/>
    <property type="match status" value="1"/>
</dbReference>
<dbReference type="STRING" id="1385517.N800_05900"/>
<dbReference type="GO" id="GO:1902201">
    <property type="term" value="P:negative regulation of bacterial-type flagellum-dependent cell motility"/>
    <property type="evidence" value="ECO:0007669"/>
    <property type="project" value="TreeGrafter"/>
</dbReference>
<dbReference type="eggNOG" id="COG3706">
    <property type="taxonomic scope" value="Bacteria"/>
</dbReference>
<dbReference type="GO" id="GO:0043709">
    <property type="term" value="P:cell adhesion involved in single-species biofilm formation"/>
    <property type="evidence" value="ECO:0007669"/>
    <property type="project" value="TreeGrafter"/>
</dbReference>
<dbReference type="PANTHER" id="PTHR45138:SF9">
    <property type="entry name" value="DIGUANYLATE CYCLASE DGCM-RELATED"/>
    <property type="match status" value="1"/>
</dbReference>
<dbReference type="RefSeq" id="WP_036138119.1">
    <property type="nucleotide sequence ID" value="NZ_AVPU01000018.1"/>
</dbReference>
<feature type="domain" description="Cyclic nucleotide-binding" evidence="5">
    <location>
        <begin position="29"/>
        <end position="129"/>
    </location>
</feature>
<evidence type="ECO:0000313" key="7">
    <source>
        <dbReference type="EMBL" id="KGM53988.1"/>
    </source>
</evidence>
<dbReference type="InterPro" id="IPR018488">
    <property type="entry name" value="cNMP-bd_CS"/>
</dbReference>
<dbReference type="Proteomes" id="UP000029998">
    <property type="component" value="Unassembled WGS sequence"/>
</dbReference>
<evidence type="ECO:0000313" key="8">
    <source>
        <dbReference type="Proteomes" id="UP000029998"/>
    </source>
</evidence>
<dbReference type="Pfam" id="PF00990">
    <property type="entry name" value="GGDEF"/>
    <property type="match status" value="1"/>
</dbReference>
<dbReference type="PANTHER" id="PTHR45138">
    <property type="entry name" value="REGULATORY COMPONENTS OF SENSORY TRANSDUCTION SYSTEM"/>
    <property type="match status" value="1"/>
</dbReference>
<reference evidence="7 8" key="1">
    <citation type="submission" date="2013-08" db="EMBL/GenBank/DDBJ databases">
        <title>Genome sequencing of Lysobacter.</title>
        <authorList>
            <person name="Zhang S."/>
            <person name="Wang G."/>
        </authorList>
    </citation>
    <scope>NUCLEOTIDE SEQUENCE [LARGE SCALE GENOMIC DNA]</scope>
    <source>
        <strain evidence="7 8">GH1-9</strain>
    </source>
</reference>
<evidence type="ECO:0000259" key="5">
    <source>
        <dbReference type="PROSITE" id="PS50042"/>
    </source>
</evidence>
<dbReference type="Gene3D" id="3.30.70.270">
    <property type="match status" value="1"/>
</dbReference>
<dbReference type="SMART" id="SM00267">
    <property type="entry name" value="GGDEF"/>
    <property type="match status" value="1"/>
</dbReference>
<evidence type="ECO:0000256" key="2">
    <source>
        <dbReference type="ARBA" id="ARBA00012528"/>
    </source>
</evidence>
<dbReference type="GO" id="GO:0005886">
    <property type="term" value="C:plasma membrane"/>
    <property type="evidence" value="ECO:0007669"/>
    <property type="project" value="TreeGrafter"/>
</dbReference>
<comment type="subcellular location">
    <subcellularLocation>
        <location evidence="1">Cytoplasm</location>
    </subcellularLocation>
</comment>
<keyword evidence="8" id="KW-1185">Reference proteome</keyword>
<dbReference type="InterPro" id="IPR043128">
    <property type="entry name" value="Rev_trsase/Diguanyl_cyclase"/>
</dbReference>
<dbReference type="InterPro" id="IPR050469">
    <property type="entry name" value="Diguanylate_Cyclase"/>
</dbReference>
<dbReference type="NCBIfam" id="TIGR00254">
    <property type="entry name" value="GGDEF"/>
    <property type="match status" value="1"/>
</dbReference>
<gene>
    <name evidence="7" type="ORF">N800_05900</name>
</gene>
<feature type="coiled-coil region" evidence="4">
    <location>
        <begin position="148"/>
        <end position="182"/>
    </location>
</feature>
<dbReference type="EC" id="2.7.7.65" evidence="2"/>
<protein>
    <recommendedName>
        <fullName evidence="2">diguanylate cyclase</fullName>
        <ecNumber evidence="2">2.7.7.65</ecNumber>
    </recommendedName>
</protein>
<comment type="catalytic activity">
    <reaction evidence="3">
        <text>2 GTP = 3',3'-c-di-GMP + 2 diphosphate</text>
        <dbReference type="Rhea" id="RHEA:24898"/>
        <dbReference type="ChEBI" id="CHEBI:33019"/>
        <dbReference type="ChEBI" id="CHEBI:37565"/>
        <dbReference type="ChEBI" id="CHEBI:58805"/>
        <dbReference type="EC" id="2.7.7.65"/>
    </reaction>
</comment>
<dbReference type="Gene3D" id="2.60.120.10">
    <property type="entry name" value="Jelly Rolls"/>
    <property type="match status" value="1"/>
</dbReference>
<comment type="caution">
    <text evidence="7">The sequence shown here is derived from an EMBL/GenBank/DDBJ whole genome shotgun (WGS) entry which is preliminary data.</text>
</comment>
<evidence type="ECO:0000256" key="3">
    <source>
        <dbReference type="ARBA" id="ARBA00034247"/>
    </source>
</evidence>
<dbReference type="SUPFAM" id="SSF55073">
    <property type="entry name" value="Nucleotide cyclase"/>
    <property type="match status" value="1"/>
</dbReference>
<dbReference type="eggNOG" id="COG0664">
    <property type="taxonomic scope" value="Bacteria"/>
</dbReference>
<feature type="domain" description="GGDEF" evidence="6">
    <location>
        <begin position="214"/>
        <end position="346"/>
    </location>
</feature>
<proteinExistence type="predicted"/>
<evidence type="ECO:0000259" key="6">
    <source>
        <dbReference type="PROSITE" id="PS50887"/>
    </source>
</evidence>
<dbReference type="EMBL" id="AVPU01000018">
    <property type="protein sequence ID" value="KGM53988.1"/>
    <property type="molecule type" value="Genomic_DNA"/>
</dbReference>
<organism evidence="7 8">
    <name type="scientific">Lysobacter daejeonensis GH1-9</name>
    <dbReference type="NCBI Taxonomy" id="1385517"/>
    <lineage>
        <taxon>Bacteria</taxon>
        <taxon>Pseudomonadati</taxon>
        <taxon>Pseudomonadota</taxon>
        <taxon>Gammaproteobacteria</taxon>
        <taxon>Lysobacterales</taxon>
        <taxon>Lysobacteraceae</taxon>
        <taxon>Aerolutibacter</taxon>
    </lineage>
</organism>
<dbReference type="InterPro" id="IPR014710">
    <property type="entry name" value="RmlC-like_jellyroll"/>
</dbReference>
<name>A0A0A0EV36_9GAMM</name>
<dbReference type="CDD" id="cd01949">
    <property type="entry name" value="GGDEF"/>
    <property type="match status" value="1"/>
</dbReference>
<evidence type="ECO:0000256" key="4">
    <source>
        <dbReference type="SAM" id="Coils"/>
    </source>
</evidence>
<dbReference type="InterPro" id="IPR029787">
    <property type="entry name" value="Nucleotide_cyclase"/>
</dbReference>
<dbReference type="AlphaFoldDB" id="A0A0A0EV36"/>
<dbReference type="InterPro" id="IPR018490">
    <property type="entry name" value="cNMP-bd_dom_sf"/>
</dbReference>
<dbReference type="InterPro" id="IPR000160">
    <property type="entry name" value="GGDEF_dom"/>
</dbReference>
<dbReference type="PROSITE" id="PS50042">
    <property type="entry name" value="CNMP_BINDING_3"/>
    <property type="match status" value="1"/>
</dbReference>
<evidence type="ECO:0000256" key="1">
    <source>
        <dbReference type="ARBA" id="ARBA00004496"/>
    </source>
</evidence>
<accession>A0A0A0EV36</accession>
<dbReference type="OrthoDB" id="9803824at2"/>
<sequence>MKVEGAAAAAFKDTVAKEGGSMPAREELAMAALTPEEFDLFADVGRVRRVYAGDVLFRRGELGTTMYVVVKGAIDLDFGDDLIVKRLGPAEFFGELGLLIGDHARSAEASVPVDGELLELHHEEFQRLVEREPGMVCYFLRRAIMRVVLNEQGLIRRLRRRNQDLESALDNLRATAHQLQQTEVLIRTDELTGLANRRGMTRHLADRRRNGAMSGLGLLLVDCDSFKQINDDHGHLVGDRVLQSVANILRSVSGAGDVACRLGGDEFALLIKATTREEVMRIAEFVLTTAQGLQRMGHTPPLICSLSIGACLVGPEGDFNDWYAHADAALYRAKRDGGNRVEWQDSRSLPA</sequence>
<keyword evidence="4" id="KW-0175">Coiled coil</keyword>
<dbReference type="SMART" id="SM00100">
    <property type="entry name" value="cNMP"/>
    <property type="match status" value="1"/>
</dbReference>
<dbReference type="InterPro" id="IPR000595">
    <property type="entry name" value="cNMP-bd_dom"/>
</dbReference>
<dbReference type="Pfam" id="PF00027">
    <property type="entry name" value="cNMP_binding"/>
    <property type="match status" value="1"/>
</dbReference>
<dbReference type="PROSITE" id="PS00889">
    <property type="entry name" value="CNMP_BINDING_2"/>
    <property type="match status" value="1"/>
</dbReference>
<dbReference type="PROSITE" id="PS50887">
    <property type="entry name" value="GGDEF"/>
    <property type="match status" value="1"/>
</dbReference>
<dbReference type="GO" id="GO:0005737">
    <property type="term" value="C:cytoplasm"/>
    <property type="evidence" value="ECO:0007669"/>
    <property type="project" value="UniProtKB-SubCell"/>
</dbReference>
<dbReference type="GO" id="GO:0052621">
    <property type="term" value="F:diguanylate cyclase activity"/>
    <property type="evidence" value="ECO:0007669"/>
    <property type="project" value="UniProtKB-EC"/>
</dbReference>